<feature type="transmembrane region" description="Helical" evidence="8">
    <location>
        <begin position="21"/>
        <end position="40"/>
    </location>
</feature>
<evidence type="ECO:0000256" key="5">
    <source>
        <dbReference type="ARBA" id="ARBA00022692"/>
    </source>
</evidence>
<keyword evidence="3" id="KW-0813">Transport</keyword>
<dbReference type="InterPro" id="IPR051449">
    <property type="entry name" value="ABC-2_transporter_component"/>
</dbReference>
<proteinExistence type="inferred from homology"/>
<dbReference type="InterPro" id="IPR047817">
    <property type="entry name" value="ABC2_TM_bact-type"/>
</dbReference>
<dbReference type="Gene3D" id="3.40.1710.10">
    <property type="entry name" value="abc type-2 transporter like domain"/>
    <property type="match status" value="1"/>
</dbReference>
<evidence type="ECO:0000256" key="8">
    <source>
        <dbReference type="SAM" id="Phobius"/>
    </source>
</evidence>
<evidence type="ECO:0000259" key="9">
    <source>
        <dbReference type="PROSITE" id="PS51012"/>
    </source>
</evidence>
<dbReference type="PANTHER" id="PTHR30294">
    <property type="entry name" value="MEMBRANE COMPONENT OF ABC TRANSPORTER YHHJ-RELATED"/>
    <property type="match status" value="1"/>
</dbReference>
<feature type="domain" description="ABC transmembrane type-2" evidence="9">
    <location>
        <begin position="128"/>
        <end position="366"/>
    </location>
</feature>
<evidence type="ECO:0000313" key="10">
    <source>
        <dbReference type="EMBL" id="SDN30721.1"/>
    </source>
</evidence>
<keyword evidence="4" id="KW-1003">Cell membrane</keyword>
<evidence type="ECO:0000256" key="4">
    <source>
        <dbReference type="ARBA" id="ARBA00022475"/>
    </source>
</evidence>
<comment type="similarity">
    <text evidence="2">Belongs to the ABC-2 integral membrane protein family.</text>
</comment>
<dbReference type="GO" id="GO:0140359">
    <property type="term" value="F:ABC-type transporter activity"/>
    <property type="evidence" value="ECO:0007669"/>
    <property type="project" value="InterPro"/>
</dbReference>
<dbReference type="AlphaFoldDB" id="A0A1H0ABM9"/>
<dbReference type="EMBL" id="FNGY01000007">
    <property type="protein sequence ID" value="SDN30721.1"/>
    <property type="molecule type" value="Genomic_DNA"/>
</dbReference>
<feature type="transmembrane region" description="Helical" evidence="8">
    <location>
        <begin position="223"/>
        <end position="244"/>
    </location>
</feature>
<accession>A0A1H0ABM9</accession>
<reference evidence="11" key="1">
    <citation type="submission" date="2016-10" db="EMBL/GenBank/DDBJ databases">
        <authorList>
            <person name="Varghese N."/>
            <person name="Submissions S."/>
        </authorList>
    </citation>
    <scope>NUCLEOTIDE SEQUENCE [LARGE SCALE GENOMIC DNA]</scope>
    <source>
        <strain evidence="11">DSM 19110</strain>
    </source>
</reference>
<dbReference type="OrthoDB" id="9808686at2"/>
<dbReference type="RefSeq" id="WP_074610109.1">
    <property type="nucleotide sequence ID" value="NZ_FNGY01000007.1"/>
</dbReference>
<evidence type="ECO:0000256" key="1">
    <source>
        <dbReference type="ARBA" id="ARBA00004651"/>
    </source>
</evidence>
<sequence length="368" mass="41165">MKQFVNFVRKEFFHVMRDRKTLLILFGMPVAQILIFGFALTNEVKNSKLIVFDQAKDPASQELIAKIEASRYFEVERSVMNEQQMEAVFRQGEIKMAIVFPAGFNSGLLHEHHAQVQVIADASDPNTANMLSNYLSAIVMDYQSTRSKSLVLPYRIVPEVRMLYNPQLKGAPNFVPGVMALVLMLVCVMMTAISIVKEKETGTMEVLLVSPFKPILVIISKTVPYLILSLVNVASILLLSVFVLELPVNGSVLLLFGESVLFIITCLTVGIFISVKTDSQQVAMLISLMGMLLPTVLFSGFMFPIENMPYPLQLFSNVVPAKWFYIIVKSIMIKGLGFEAIWKETLILAGITVVLLVISLKSFKIRLS</sequence>
<dbReference type="Pfam" id="PF12698">
    <property type="entry name" value="ABC2_membrane_3"/>
    <property type="match status" value="1"/>
</dbReference>
<keyword evidence="5 8" id="KW-0812">Transmembrane</keyword>
<evidence type="ECO:0000256" key="6">
    <source>
        <dbReference type="ARBA" id="ARBA00022989"/>
    </source>
</evidence>
<gene>
    <name evidence="10" type="ORF">SAMN05421820_10746</name>
</gene>
<dbReference type="PROSITE" id="PS51012">
    <property type="entry name" value="ABC_TM2"/>
    <property type="match status" value="1"/>
</dbReference>
<protein>
    <submittedName>
        <fullName evidence="10">ABC-2 type transport system permease protein</fullName>
    </submittedName>
</protein>
<keyword evidence="6 8" id="KW-1133">Transmembrane helix</keyword>
<evidence type="ECO:0000256" key="3">
    <source>
        <dbReference type="ARBA" id="ARBA00022448"/>
    </source>
</evidence>
<comment type="subcellular location">
    <subcellularLocation>
        <location evidence="1">Cell membrane</location>
        <topology evidence="1">Multi-pass membrane protein</topology>
    </subcellularLocation>
</comment>
<evidence type="ECO:0000256" key="7">
    <source>
        <dbReference type="ARBA" id="ARBA00023136"/>
    </source>
</evidence>
<dbReference type="GO" id="GO:0005886">
    <property type="term" value="C:plasma membrane"/>
    <property type="evidence" value="ECO:0007669"/>
    <property type="project" value="UniProtKB-SubCell"/>
</dbReference>
<dbReference type="Proteomes" id="UP000183200">
    <property type="component" value="Unassembled WGS sequence"/>
</dbReference>
<feature type="transmembrane region" description="Helical" evidence="8">
    <location>
        <begin position="340"/>
        <end position="360"/>
    </location>
</feature>
<dbReference type="PANTHER" id="PTHR30294:SF29">
    <property type="entry name" value="MULTIDRUG ABC TRANSPORTER PERMEASE YBHS-RELATED"/>
    <property type="match status" value="1"/>
</dbReference>
<keyword evidence="7 8" id="KW-0472">Membrane</keyword>
<feature type="transmembrane region" description="Helical" evidence="8">
    <location>
        <begin position="282"/>
        <end position="304"/>
    </location>
</feature>
<name>A0A1H0ABM9_9SPHI</name>
<feature type="transmembrane region" description="Helical" evidence="8">
    <location>
        <begin position="250"/>
        <end position="275"/>
    </location>
</feature>
<feature type="transmembrane region" description="Helical" evidence="8">
    <location>
        <begin position="174"/>
        <end position="196"/>
    </location>
</feature>
<dbReference type="InterPro" id="IPR013525">
    <property type="entry name" value="ABC2_TM"/>
</dbReference>
<evidence type="ECO:0000313" key="11">
    <source>
        <dbReference type="Proteomes" id="UP000183200"/>
    </source>
</evidence>
<keyword evidence="11" id="KW-1185">Reference proteome</keyword>
<evidence type="ECO:0000256" key="2">
    <source>
        <dbReference type="ARBA" id="ARBA00007783"/>
    </source>
</evidence>
<organism evidence="10 11">
    <name type="scientific">Pedobacter steynii</name>
    <dbReference type="NCBI Taxonomy" id="430522"/>
    <lineage>
        <taxon>Bacteria</taxon>
        <taxon>Pseudomonadati</taxon>
        <taxon>Bacteroidota</taxon>
        <taxon>Sphingobacteriia</taxon>
        <taxon>Sphingobacteriales</taxon>
        <taxon>Sphingobacteriaceae</taxon>
        <taxon>Pedobacter</taxon>
    </lineage>
</organism>